<organism evidence="3 4">
    <name type="scientific">Durusdinium trenchii</name>
    <dbReference type="NCBI Taxonomy" id="1381693"/>
    <lineage>
        <taxon>Eukaryota</taxon>
        <taxon>Sar</taxon>
        <taxon>Alveolata</taxon>
        <taxon>Dinophyceae</taxon>
        <taxon>Suessiales</taxon>
        <taxon>Symbiodiniaceae</taxon>
        <taxon>Durusdinium</taxon>
    </lineage>
</organism>
<evidence type="ECO:0000313" key="4">
    <source>
        <dbReference type="Proteomes" id="UP001642464"/>
    </source>
</evidence>
<dbReference type="PANTHER" id="PTHR47436">
    <property type="entry name" value="HISTONE-LYSINE N-METHYLTRANSFERASE ATXR2"/>
    <property type="match status" value="1"/>
</dbReference>
<feature type="compositionally biased region" description="Basic and acidic residues" evidence="1">
    <location>
        <begin position="1268"/>
        <end position="1277"/>
    </location>
</feature>
<feature type="region of interest" description="Disordered" evidence="1">
    <location>
        <begin position="1152"/>
        <end position="1174"/>
    </location>
</feature>
<proteinExistence type="predicted"/>
<reference evidence="3 4" key="1">
    <citation type="submission" date="2024-02" db="EMBL/GenBank/DDBJ databases">
        <authorList>
            <person name="Chen Y."/>
            <person name="Shah S."/>
            <person name="Dougan E. K."/>
            <person name="Thang M."/>
            <person name="Chan C."/>
        </authorList>
    </citation>
    <scope>NUCLEOTIDE SEQUENCE [LARGE SCALE GENOMIC DNA]</scope>
</reference>
<gene>
    <name evidence="3" type="ORF">SCF082_LOCUS32675</name>
</gene>
<dbReference type="Gene3D" id="3.40.50.150">
    <property type="entry name" value="Vaccinia Virus protein VP39"/>
    <property type="match status" value="1"/>
</dbReference>
<evidence type="ECO:0000256" key="1">
    <source>
        <dbReference type="SAM" id="MobiDB-lite"/>
    </source>
</evidence>
<evidence type="ECO:0000259" key="2">
    <source>
        <dbReference type="Pfam" id="PF00856"/>
    </source>
</evidence>
<protein>
    <recommendedName>
        <fullName evidence="2">SET domain-containing protein</fullName>
    </recommendedName>
</protein>
<dbReference type="InterPro" id="IPR011990">
    <property type="entry name" value="TPR-like_helical_dom_sf"/>
</dbReference>
<dbReference type="Pfam" id="PF00856">
    <property type="entry name" value="SET"/>
    <property type="match status" value="1"/>
</dbReference>
<dbReference type="PANTHER" id="PTHR47436:SF1">
    <property type="entry name" value="SET DOMAIN-CONTAINING PROTEIN"/>
    <property type="match status" value="1"/>
</dbReference>
<feature type="non-terminal residue" evidence="3">
    <location>
        <position position="1"/>
    </location>
</feature>
<comment type="caution">
    <text evidence="3">The sequence shown here is derived from an EMBL/GenBank/DDBJ whole genome shotgun (WGS) entry which is preliminary data.</text>
</comment>
<dbReference type="InterPro" id="IPR029063">
    <property type="entry name" value="SAM-dependent_MTases_sf"/>
</dbReference>
<sequence length="1375" mass="154336">IGTMSIAEEATSNSLLRRLHFERLQRHAAKENAAKTDNLSQDAIHSEAERCRRCPKAPMCSSAKHIRLCPTLNDPTTARWHSSPRCRAEVWQPGRSSSPPLQLWCKTSTRVATSSIWAAAQVAPLWPEGRASGVEIREALHLQALEVSQRLTLDVQRRVHLHCGDLFHFGLEDADIILVNSTGFDDSLMGQISRRLAEAPGGCRVVLLSQPLPKSDGWSLVFQAPYRMSWGNATAFVYERHCREEETGTGGYKRSLSELFHRSEIYDFWVFLCTNYLGPSELAREVKEDGGNYQVTTSFFELEPGETAALLLLLLNRVSHPAVHRLLHVNDKVIEDMAKRLGQLREAWVLQQEKLIRFGADQKWADVEADEATFDKKVANKQMQWEQWKCEATEVTSIAMSQKLDWPKALHVFWSMASLRLEHSVASYNAAIPSDWKQCVTFIDKMRSGVGCDAVSLTRAAETLREGQWPLSLHHLLALPMVRLQADAVSCSGAIQSCMASERLEVGHWAGALHLREVAWNHYCYNAFMKGCERWCLVLGLFGEMLNTLVQPDVMSQTLLVSSWGEASAWKRILDVVQRPELPRSLFTYNTVMHAFVENSIWSMALTHFGQLYSRSLQADKITFTIALKAQSSRWQRAVAQLDEVVCSTGLDSCNPVLGPLAGLGKKDSGTTTDYERESACFCALRAARKWRETILQLEQMGRVRLSGQRWSNLQNHPGQSVAYNAAVDVFDQSSCWREGLQFLGTARAQDVLVDAFFFSSLLTSTVRSMALVTFLALVSEVKRLSSLDAVASAASIQGLVQATNALETCWWLDHLQRLGYCASTPPDWSGEQSSQWPGRHPEVYTPFREGRIRAERLRDPRNRGLCAGRAVKAGDTICSAQPPLSLLQYSDSRSLCEVCAHCRRFCGSLATALRRCLRAVNAGDLEDYLDDPKLIDQLEQGDWHLRGRLPCEHCDVVFCSEECFEAGQREGWHRVLCTDLTPEKRTVWKCFRQYAGKYHEQFVAAAQVIAEIISLVEHHGIPLWEAMAYFSRFMKMSWLNMQSLPSMSMCQAGPVRGSLAAMAQGKREKRQQVMLASLELLVAILWEERWSELLSLDYYSNLVGQFSLSNVWVQMDHPLNDRLREMQRDPSFRHHYDGLLRACQEAMEKVKALAEDSEPENPEETGPSSREKDMTFSLPRFEGSALYPCVALSNHSCIPNFTMRYHDGSLADMVALRDIQEGDELNLAYVSPSTPLPERVASLWKNWGFVCTCRRCQDEVMIRAVKSESNETKSGDDISASDLPPGIQLSPAGIAAAMAVRRDKASYIPPEDDTDDATSSDESTEEDEDEEDAGVDHARNAPFSGPFGSSQIPRSVTSIEAAMREMIADLGEDA</sequence>
<dbReference type="Proteomes" id="UP001642464">
    <property type="component" value="Unassembled WGS sequence"/>
</dbReference>
<feature type="compositionally biased region" description="Acidic residues" evidence="1">
    <location>
        <begin position="1311"/>
        <end position="1334"/>
    </location>
</feature>
<dbReference type="InterPro" id="IPR044237">
    <property type="entry name" value="ATXR2-like"/>
</dbReference>
<name>A0ABP0NGH2_9DINO</name>
<dbReference type="Gene3D" id="2.170.270.10">
    <property type="entry name" value="SET domain"/>
    <property type="match status" value="1"/>
</dbReference>
<dbReference type="Gene3D" id="1.25.40.10">
    <property type="entry name" value="Tetratricopeptide repeat domain"/>
    <property type="match status" value="1"/>
</dbReference>
<dbReference type="InterPro" id="IPR001214">
    <property type="entry name" value="SET_dom"/>
</dbReference>
<feature type="region of interest" description="Disordered" evidence="1">
    <location>
        <begin position="1306"/>
        <end position="1356"/>
    </location>
</feature>
<keyword evidence="4" id="KW-1185">Reference proteome</keyword>
<accession>A0ABP0NGH2</accession>
<dbReference type="SUPFAM" id="SSF82199">
    <property type="entry name" value="SET domain"/>
    <property type="match status" value="1"/>
</dbReference>
<dbReference type="InterPro" id="IPR046341">
    <property type="entry name" value="SET_dom_sf"/>
</dbReference>
<feature type="region of interest" description="Disordered" evidence="1">
    <location>
        <begin position="1268"/>
        <end position="1287"/>
    </location>
</feature>
<evidence type="ECO:0000313" key="3">
    <source>
        <dbReference type="EMBL" id="CAK9062877.1"/>
    </source>
</evidence>
<dbReference type="CDD" id="cd20071">
    <property type="entry name" value="SET_SMYD"/>
    <property type="match status" value="1"/>
</dbReference>
<dbReference type="EMBL" id="CAXAMM010028469">
    <property type="protein sequence ID" value="CAK9062877.1"/>
    <property type="molecule type" value="Genomic_DNA"/>
</dbReference>
<feature type="domain" description="SET" evidence="2">
    <location>
        <begin position="864"/>
        <end position="1230"/>
    </location>
</feature>
<dbReference type="SUPFAM" id="SSF53335">
    <property type="entry name" value="S-adenosyl-L-methionine-dependent methyltransferases"/>
    <property type="match status" value="1"/>
</dbReference>